<dbReference type="Proteomes" id="UP000798662">
    <property type="component" value="Chromosome 2"/>
</dbReference>
<comment type="caution">
    <text evidence="1">The sequence shown here is derived from an EMBL/GenBank/DDBJ whole genome shotgun (WGS) entry which is preliminary data.</text>
</comment>
<reference evidence="1" key="1">
    <citation type="submission" date="2019-11" db="EMBL/GenBank/DDBJ databases">
        <title>Nori genome reveals adaptations in red seaweeds to the harsh intertidal environment.</title>
        <authorList>
            <person name="Wang D."/>
            <person name="Mao Y."/>
        </authorList>
    </citation>
    <scope>NUCLEOTIDE SEQUENCE</scope>
    <source>
        <tissue evidence="1">Gametophyte</tissue>
    </source>
</reference>
<protein>
    <submittedName>
        <fullName evidence="1">Uncharacterized protein</fullName>
    </submittedName>
</protein>
<proteinExistence type="predicted"/>
<dbReference type="EMBL" id="CM020619">
    <property type="protein sequence ID" value="KAK1864920.1"/>
    <property type="molecule type" value="Genomic_DNA"/>
</dbReference>
<sequence>MDAAVDDTGVHVCTRLMDRAEASGKTKVSHDCVRFFEALGVADTGKAQTLARLLQIFNDAAGKLDAQLASLGGHLHASVSRMCKPENLWAPPQHKSIRVVDRSGFFSDTDVHAYRVVNVGLSHAKVSRWAVDIDIAAVHEAISQLGIASARYFNKHNLPMVVTLQRVGPNIRTTILISIATMLMTSNVDGCEVAEISIRLALIVTSKLYSLSVLHVVRNLDKQRTTHQERQLPSQVRIQLKLRPGRHVAPWALHIPLRPSQVAQILHF</sequence>
<name>A0ACC3C4L4_PYRYE</name>
<keyword evidence="2" id="KW-1185">Reference proteome</keyword>
<organism evidence="1 2">
    <name type="scientific">Pyropia yezoensis</name>
    <name type="common">Susabi-nori</name>
    <name type="synonym">Porphyra yezoensis</name>
    <dbReference type="NCBI Taxonomy" id="2788"/>
    <lineage>
        <taxon>Eukaryota</taxon>
        <taxon>Rhodophyta</taxon>
        <taxon>Bangiophyceae</taxon>
        <taxon>Bangiales</taxon>
        <taxon>Bangiaceae</taxon>
        <taxon>Pyropia</taxon>
    </lineage>
</organism>
<evidence type="ECO:0000313" key="1">
    <source>
        <dbReference type="EMBL" id="KAK1864920.1"/>
    </source>
</evidence>
<evidence type="ECO:0000313" key="2">
    <source>
        <dbReference type="Proteomes" id="UP000798662"/>
    </source>
</evidence>
<accession>A0ACC3C4L4</accession>
<gene>
    <name evidence="1" type="ORF">I4F81_007456</name>
</gene>